<feature type="domain" description="AB hydrolase-1" evidence="1">
    <location>
        <begin position="39"/>
        <end position="164"/>
    </location>
</feature>
<dbReference type="PANTHER" id="PTHR43798:SF33">
    <property type="entry name" value="HYDROLASE, PUTATIVE (AFU_ORTHOLOGUE AFUA_2G14860)-RELATED"/>
    <property type="match status" value="1"/>
</dbReference>
<evidence type="ECO:0000313" key="2">
    <source>
        <dbReference type="EMBL" id="EED34871.1"/>
    </source>
</evidence>
<accession>B8KRR7</accession>
<sequence length="299" mass="33362">MTKGADQNDSARERSFEVDGLIYAGLEWGKPEAPLALALHGWLDNALSFSILGPLLNRCRILALDLSGHGLSSHRSADASYQIWDDVPQLASIIEQLGEDSVTLIGHSRGAAISTLLASVLGDQCHRLVLIDGMLPPEEANSDAAAQLRRFVRERTKYRQRPQRIFDSIEDFIERRARYGFAAENGEFIAPRALRQVNGGWCLRSDPRLYGASAHKLTAADRRHIYQQINAPVLGLFGDKGLYERRDASRVDEPQSIQRLQGELSDCLPDYRSTILSGSHHLHMESCAHEVARHIDDFI</sequence>
<dbReference type="InterPro" id="IPR029058">
    <property type="entry name" value="AB_hydrolase_fold"/>
</dbReference>
<reference evidence="3" key="1">
    <citation type="journal article" date="2013" name="BMC Microbiol.">
        <title>Taxonomy and evolution of bacteriochlorophyll a-containing members of the OM60/NOR5 clade of marine gammaproteobacteria: description of Luminiphilus syltensis gen. nov., sp. nov., reclassification of Haliea rubra as Pseudohaliea rubra gen. nov., comb. nov., and emendation of Chromatocurvus halotolerans.</title>
        <authorList>
            <person name="Spring S."/>
            <person name="Riedel T."/>
            <person name="Sproer C."/>
            <person name="Yan S."/>
            <person name="Harder J."/>
            <person name="Fuchs B.M."/>
        </authorList>
    </citation>
    <scope>NUCLEOTIDE SEQUENCE [LARGE SCALE GENOMIC DNA]</scope>
    <source>
        <strain evidence="3">NOR51-B</strain>
    </source>
</reference>
<dbReference type="Pfam" id="PF00561">
    <property type="entry name" value="Abhydrolase_1"/>
    <property type="match status" value="1"/>
</dbReference>
<dbReference type="EMBL" id="DS999411">
    <property type="protein sequence ID" value="EED34871.1"/>
    <property type="molecule type" value="Genomic_DNA"/>
</dbReference>
<dbReference type="STRING" id="565045.NOR51B_811"/>
<dbReference type="InterPro" id="IPR050266">
    <property type="entry name" value="AB_hydrolase_sf"/>
</dbReference>
<protein>
    <submittedName>
        <fullName evidence="2">Hydrolase</fullName>
    </submittedName>
</protein>
<dbReference type="SUPFAM" id="SSF53474">
    <property type="entry name" value="alpha/beta-Hydrolases"/>
    <property type="match status" value="1"/>
</dbReference>
<evidence type="ECO:0000313" key="3">
    <source>
        <dbReference type="Proteomes" id="UP000004699"/>
    </source>
</evidence>
<name>B8KRR7_9GAMM</name>
<dbReference type="Gene3D" id="3.40.50.1820">
    <property type="entry name" value="alpha/beta hydrolase"/>
    <property type="match status" value="1"/>
</dbReference>
<dbReference type="GO" id="GO:0016020">
    <property type="term" value="C:membrane"/>
    <property type="evidence" value="ECO:0007669"/>
    <property type="project" value="TreeGrafter"/>
</dbReference>
<dbReference type="PANTHER" id="PTHR43798">
    <property type="entry name" value="MONOACYLGLYCEROL LIPASE"/>
    <property type="match status" value="1"/>
</dbReference>
<dbReference type="Proteomes" id="UP000004699">
    <property type="component" value="Unassembled WGS sequence"/>
</dbReference>
<dbReference type="OrthoDB" id="149912at2"/>
<evidence type="ECO:0000259" key="1">
    <source>
        <dbReference type="Pfam" id="PF00561"/>
    </source>
</evidence>
<keyword evidence="2" id="KW-0378">Hydrolase</keyword>
<dbReference type="RefSeq" id="WP_009019619.1">
    <property type="nucleotide sequence ID" value="NZ_DS999411.1"/>
</dbReference>
<dbReference type="InterPro" id="IPR000073">
    <property type="entry name" value="AB_hydrolase_1"/>
</dbReference>
<gene>
    <name evidence="2" type="ORF">NOR51B_811</name>
</gene>
<keyword evidence="3" id="KW-1185">Reference proteome</keyword>
<proteinExistence type="predicted"/>
<organism evidence="2 3">
    <name type="scientific">Luminiphilus syltensis NOR5-1B</name>
    <dbReference type="NCBI Taxonomy" id="565045"/>
    <lineage>
        <taxon>Bacteria</taxon>
        <taxon>Pseudomonadati</taxon>
        <taxon>Pseudomonadota</taxon>
        <taxon>Gammaproteobacteria</taxon>
        <taxon>Cellvibrionales</taxon>
        <taxon>Halieaceae</taxon>
        <taxon>Luminiphilus</taxon>
    </lineage>
</organism>
<dbReference type="eggNOG" id="COG2267">
    <property type="taxonomic scope" value="Bacteria"/>
</dbReference>
<dbReference type="AlphaFoldDB" id="B8KRR7"/>
<dbReference type="GO" id="GO:0016787">
    <property type="term" value="F:hydrolase activity"/>
    <property type="evidence" value="ECO:0007669"/>
    <property type="project" value="UniProtKB-KW"/>
</dbReference>
<dbReference type="HOGENOM" id="CLU_020336_8_2_6"/>